<reference evidence="2 3" key="1">
    <citation type="submission" date="2018-06" db="EMBL/GenBank/DDBJ databases">
        <authorList>
            <consortium name="Pathogen Informatics"/>
            <person name="Doyle S."/>
        </authorList>
    </citation>
    <scope>NUCLEOTIDE SEQUENCE [LARGE SCALE GENOMIC DNA]</scope>
    <source>
        <strain evidence="2 3">NCTC10060</strain>
    </source>
</reference>
<evidence type="ECO:0000313" key="3">
    <source>
        <dbReference type="Proteomes" id="UP000254633"/>
    </source>
</evidence>
<organism evidence="2 3">
    <name type="scientific">Salmonella diarizonae</name>
    <dbReference type="NCBI Taxonomy" id="59204"/>
    <lineage>
        <taxon>Bacteria</taxon>
        <taxon>Pseudomonadati</taxon>
        <taxon>Pseudomonadota</taxon>
        <taxon>Gammaproteobacteria</taxon>
        <taxon>Enterobacterales</taxon>
        <taxon>Enterobacteriaceae</taxon>
        <taxon>Salmonella</taxon>
    </lineage>
</organism>
<feature type="region of interest" description="Disordered" evidence="1">
    <location>
        <begin position="83"/>
        <end position="102"/>
    </location>
</feature>
<gene>
    <name evidence="2" type="ORF">NCTC10060_04324</name>
</gene>
<accession>A0A379U415</accession>
<evidence type="ECO:0000256" key="1">
    <source>
        <dbReference type="SAM" id="MobiDB-lite"/>
    </source>
</evidence>
<name>A0A379U415_SALDZ</name>
<proteinExistence type="predicted"/>
<evidence type="ECO:0000313" key="2">
    <source>
        <dbReference type="EMBL" id="SUG57120.1"/>
    </source>
</evidence>
<sequence length="167" mass="19346">MPYRSPNAMKSLTEKIFFIAGMRRVTGDRRHYQYRLSALYQSISYSVTISLQHGNDNKDENNYQPLLKGEIRRANVIDKRRSVDKDALSQRRKRVRGGISQERNPAEVMSSLNNIPTPASRSTLAHHIATIHTTRRDHFFTLTISDIPLHVALFHGRRSSSRRYKPE</sequence>
<dbReference type="Proteomes" id="UP000254633">
    <property type="component" value="Unassembled WGS sequence"/>
</dbReference>
<dbReference type="EMBL" id="UGXH01000003">
    <property type="protein sequence ID" value="SUG57120.1"/>
    <property type="molecule type" value="Genomic_DNA"/>
</dbReference>
<protein>
    <submittedName>
        <fullName evidence="2">Uncharacterized protein</fullName>
    </submittedName>
</protein>
<dbReference type="AlphaFoldDB" id="A0A379U415"/>